<dbReference type="AlphaFoldDB" id="A0A1I3LVR1"/>
<accession>A0A1I3LVR1</accession>
<evidence type="ECO:0000259" key="1">
    <source>
        <dbReference type="Pfam" id="PF08212"/>
    </source>
</evidence>
<dbReference type="Gene3D" id="2.40.128.20">
    <property type="match status" value="1"/>
</dbReference>
<dbReference type="RefSeq" id="WP_092779165.1">
    <property type="nucleotide sequence ID" value="NZ_FORA01000002.1"/>
</dbReference>
<dbReference type="Proteomes" id="UP000199110">
    <property type="component" value="Unassembled WGS sequence"/>
</dbReference>
<sequence length="172" mass="18441">MRASPLLLIALLVACQPQPTLTTTPTYRDPRALIASKADFAPDRMAGTWHEVARYPGGPGPDCNRRTLRFGSLGGGSLAVAEGCDTTTEVTGRTDPTGPGRLDLILHGETQSVWVLWIDTGYRTAILVQPDGTGGRILNRDPAIPADRLRAALDVLDFNGFDTGQLTYPTPN</sequence>
<dbReference type="EMBL" id="FORA01000002">
    <property type="protein sequence ID" value="SFI88650.1"/>
    <property type="molecule type" value="Genomic_DNA"/>
</dbReference>
<dbReference type="PROSITE" id="PS51257">
    <property type="entry name" value="PROKAR_LIPOPROTEIN"/>
    <property type="match status" value="1"/>
</dbReference>
<dbReference type="InterPro" id="IPR000566">
    <property type="entry name" value="Lipocln_cytosolic_FA-bd_dom"/>
</dbReference>
<feature type="domain" description="Lipocalin/cytosolic fatty-acid binding" evidence="1">
    <location>
        <begin position="43"/>
        <end position="169"/>
    </location>
</feature>
<dbReference type="STRING" id="390807.SAMN04488095_1644"/>
<gene>
    <name evidence="2" type="ORF">SAMN04488095_1644</name>
</gene>
<evidence type="ECO:0000313" key="2">
    <source>
        <dbReference type="EMBL" id="SFI88650.1"/>
    </source>
</evidence>
<keyword evidence="2" id="KW-0449">Lipoprotein</keyword>
<proteinExistence type="predicted"/>
<dbReference type="SUPFAM" id="SSF50814">
    <property type="entry name" value="Lipocalins"/>
    <property type="match status" value="1"/>
</dbReference>
<protein>
    <submittedName>
        <fullName evidence="2">Apolipoprotein D and lipocalin family protein</fullName>
    </submittedName>
</protein>
<dbReference type="Pfam" id="PF08212">
    <property type="entry name" value="Lipocalin_2"/>
    <property type="match status" value="1"/>
</dbReference>
<keyword evidence="3" id="KW-1185">Reference proteome</keyword>
<name>A0A1I3LVR1_9RHOB</name>
<dbReference type="OrthoDB" id="594739at2"/>
<evidence type="ECO:0000313" key="3">
    <source>
        <dbReference type="Proteomes" id="UP000199110"/>
    </source>
</evidence>
<reference evidence="2 3" key="1">
    <citation type="submission" date="2016-10" db="EMBL/GenBank/DDBJ databases">
        <authorList>
            <person name="de Groot N.N."/>
        </authorList>
    </citation>
    <scope>NUCLEOTIDE SEQUENCE [LARGE SCALE GENOMIC DNA]</scope>
    <source>
        <strain evidence="2 3">DSM 19073</strain>
    </source>
</reference>
<organism evidence="2 3">
    <name type="scientific">Jannaschia pohangensis</name>
    <dbReference type="NCBI Taxonomy" id="390807"/>
    <lineage>
        <taxon>Bacteria</taxon>
        <taxon>Pseudomonadati</taxon>
        <taxon>Pseudomonadota</taxon>
        <taxon>Alphaproteobacteria</taxon>
        <taxon>Rhodobacterales</taxon>
        <taxon>Roseobacteraceae</taxon>
        <taxon>Jannaschia</taxon>
    </lineage>
</organism>
<dbReference type="InterPro" id="IPR012674">
    <property type="entry name" value="Calycin"/>
</dbReference>